<evidence type="ECO:0000256" key="1">
    <source>
        <dbReference type="SAM" id="MobiDB-lite"/>
    </source>
</evidence>
<accession>A0A2N4U7W0</accession>
<reference evidence="2 3" key="1">
    <citation type="submission" date="2017-10" db="EMBL/GenBank/DDBJ databases">
        <title>Two draft genome sequences of Pusillimonas sp. strains isolated from a nitrate- and radionuclide-contaminated groundwater in Russia.</title>
        <authorList>
            <person name="Grouzdev D.S."/>
            <person name="Tourova T.P."/>
            <person name="Goeva M.A."/>
            <person name="Babich T.L."/>
            <person name="Sokolova D.S."/>
            <person name="Abdullin R."/>
            <person name="Poltaraus A.B."/>
            <person name="Toshchakov S.V."/>
            <person name="Nazina T.N."/>
        </authorList>
    </citation>
    <scope>NUCLEOTIDE SEQUENCE [LARGE SCALE GENOMIC DNA]</scope>
    <source>
        <strain evidence="2 3">JR1/69-3-13</strain>
    </source>
</reference>
<keyword evidence="3" id="KW-1185">Reference proteome</keyword>
<dbReference type="Proteomes" id="UP000234190">
    <property type="component" value="Unassembled WGS sequence"/>
</dbReference>
<dbReference type="EMBL" id="PDNW01000003">
    <property type="protein sequence ID" value="PLC51110.1"/>
    <property type="molecule type" value="Genomic_DNA"/>
</dbReference>
<proteinExistence type="predicted"/>
<protein>
    <submittedName>
        <fullName evidence="2">Uncharacterized protein</fullName>
    </submittedName>
</protein>
<evidence type="ECO:0000313" key="3">
    <source>
        <dbReference type="Proteomes" id="UP000234190"/>
    </source>
</evidence>
<organism evidence="2 3">
    <name type="scientific">Pollutimonas subterranea</name>
    <dbReference type="NCBI Taxonomy" id="2045210"/>
    <lineage>
        <taxon>Bacteria</taxon>
        <taxon>Pseudomonadati</taxon>
        <taxon>Pseudomonadota</taxon>
        <taxon>Betaproteobacteria</taxon>
        <taxon>Burkholderiales</taxon>
        <taxon>Alcaligenaceae</taxon>
        <taxon>Pollutimonas</taxon>
    </lineage>
</organism>
<name>A0A2N4U7W0_9BURK</name>
<feature type="region of interest" description="Disordered" evidence="1">
    <location>
        <begin position="49"/>
        <end position="87"/>
    </location>
</feature>
<evidence type="ECO:0000313" key="2">
    <source>
        <dbReference type="EMBL" id="PLC51110.1"/>
    </source>
</evidence>
<gene>
    <name evidence="2" type="ORF">CR159_04350</name>
</gene>
<feature type="compositionally biased region" description="Low complexity" evidence="1">
    <location>
        <begin position="55"/>
        <end position="71"/>
    </location>
</feature>
<sequence>MLSGVRLSCYQEYEVAAKPIRTLVCGRSNLGNFTTLTFRRAPFRWISAQKHKALPRQQQKNLQKQPQNQPRSAEQKQASFPDRRATS</sequence>
<comment type="caution">
    <text evidence="2">The sequence shown here is derived from an EMBL/GenBank/DDBJ whole genome shotgun (WGS) entry which is preliminary data.</text>
</comment>
<dbReference type="AlphaFoldDB" id="A0A2N4U7W0"/>